<feature type="coiled-coil region" evidence="1">
    <location>
        <begin position="137"/>
        <end position="167"/>
    </location>
</feature>
<dbReference type="AlphaFoldDB" id="A0A619AH87"/>
<accession>A0A619AH87</accession>
<dbReference type="InterPro" id="IPR010744">
    <property type="entry name" value="Phage_CI_N"/>
</dbReference>
<organism evidence="3">
    <name type="scientific">Salmonella enterica subsp. enterica serovar Panama</name>
    <dbReference type="NCBI Taxonomy" id="29472"/>
    <lineage>
        <taxon>Bacteria</taxon>
        <taxon>Pseudomonadati</taxon>
        <taxon>Pseudomonadota</taxon>
        <taxon>Gammaproteobacteria</taxon>
        <taxon>Enterobacterales</taxon>
        <taxon>Enterobacteriaceae</taxon>
        <taxon>Salmonella</taxon>
    </lineage>
</organism>
<evidence type="ECO:0000259" key="2">
    <source>
        <dbReference type="Pfam" id="PF07022"/>
    </source>
</evidence>
<dbReference type="GO" id="GO:0003677">
    <property type="term" value="F:DNA binding"/>
    <property type="evidence" value="ECO:0007669"/>
    <property type="project" value="InterPro"/>
</dbReference>
<reference evidence="3" key="1">
    <citation type="submission" date="2018-07" db="EMBL/GenBank/DDBJ databases">
        <authorList>
            <consortium name="PulseNet: The National Subtyping Network for Foodborne Disease Surveillance"/>
            <person name="Tarr C.L."/>
            <person name="Trees E."/>
            <person name="Katz L.S."/>
            <person name="Carleton-Romer H.A."/>
            <person name="Stroika S."/>
            <person name="Kucerova Z."/>
            <person name="Roache K.F."/>
            <person name="Sabol A.L."/>
            <person name="Besser J."/>
            <person name="Gerner-Smidt P."/>
        </authorList>
    </citation>
    <scope>NUCLEOTIDE SEQUENCE</scope>
    <source>
        <strain evidence="3">PNUSAS001246</strain>
    </source>
</reference>
<protein>
    <submittedName>
        <fullName evidence="3">Bacteriophage CI repressor</fullName>
    </submittedName>
</protein>
<dbReference type="EMBL" id="AAKZQX010000027">
    <property type="protein sequence ID" value="ECX6034443.1"/>
    <property type="molecule type" value="Genomic_DNA"/>
</dbReference>
<dbReference type="GO" id="GO:0045892">
    <property type="term" value="P:negative regulation of DNA-templated transcription"/>
    <property type="evidence" value="ECO:0007669"/>
    <property type="project" value="InterPro"/>
</dbReference>
<gene>
    <name evidence="3" type="ORF">ATT75_16940</name>
</gene>
<dbReference type="Gene3D" id="1.10.260.40">
    <property type="entry name" value="lambda repressor-like DNA-binding domains"/>
    <property type="match status" value="1"/>
</dbReference>
<sequence>MYSIRVIVPTHFVYCKRGFNKMSTNNAEVVINRLKQIFSVTSDSALCSKLDVSPQTLSSWKARNKIPYANCVEVSGRTDISLDWLLTGRGNMHVQREPAVKTEVSQSSPVGMTIREQKWLELFRGLAPDVQKNILQHAEKEQRLYELEQKVQELQELKTSIEQLKSAG</sequence>
<dbReference type="InterPro" id="IPR010982">
    <property type="entry name" value="Lambda_DNA-bd_dom_sf"/>
</dbReference>
<name>A0A619AH87_SALET</name>
<keyword evidence="1" id="KW-0175">Coiled coil</keyword>
<feature type="domain" description="Bacteriophage CI repressor N-terminal" evidence="2">
    <location>
        <begin position="30"/>
        <end position="92"/>
    </location>
</feature>
<evidence type="ECO:0000256" key="1">
    <source>
        <dbReference type="SAM" id="Coils"/>
    </source>
</evidence>
<dbReference type="Pfam" id="PF07022">
    <property type="entry name" value="Phage_CI_repr"/>
    <property type="match status" value="1"/>
</dbReference>
<proteinExistence type="predicted"/>
<evidence type="ECO:0000313" key="3">
    <source>
        <dbReference type="EMBL" id="ECX6034443.1"/>
    </source>
</evidence>
<comment type="caution">
    <text evidence="3">The sequence shown here is derived from an EMBL/GenBank/DDBJ whole genome shotgun (WGS) entry which is preliminary data.</text>
</comment>